<evidence type="ECO:0000313" key="3">
    <source>
        <dbReference type="Proteomes" id="UP001595829"/>
    </source>
</evidence>
<comment type="caution">
    <text evidence="2">The sequence shown here is derived from an EMBL/GenBank/DDBJ whole genome shotgun (WGS) entry which is preliminary data.</text>
</comment>
<dbReference type="Proteomes" id="UP001595829">
    <property type="component" value="Unassembled WGS sequence"/>
</dbReference>
<name>A0ABV9XLP7_9ACTN</name>
<protein>
    <recommendedName>
        <fullName evidence="4">Integral membrane protein</fullName>
    </recommendedName>
</protein>
<feature type="transmembrane region" description="Helical" evidence="1">
    <location>
        <begin position="24"/>
        <end position="47"/>
    </location>
</feature>
<organism evidence="2 3">
    <name type="scientific">Streptomyces coeruleoprunus</name>
    <dbReference type="NCBI Taxonomy" id="285563"/>
    <lineage>
        <taxon>Bacteria</taxon>
        <taxon>Bacillati</taxon>
        <taxon>Actinomycetota</taxon>
        <taxon>Actinomycetes</taxon>
        <taxon>Kitasatosporales</taxon>
        <taxon>Streptomycetaceae</taxon>
        <taxon>Streptomyces</taxon>
    </lineage>
</organism>
<reference evidence="3" key="1">
    <citation type="journal article" date="2019" name="Int. J. Syst. Evol. Microbiol.">
        <title>The Global Catalogue of Microorganisms (GCM) 10K type strain sequencing project: providing services to taxonomists for standard genome sequencing and annotation.</title>
        <authorList>
            <consortium name="The Broad Institute Genomics Platform"/>
            <consortium name="The Broad Institute Genome Sequencing Center for Infectious Disease"/>
            <person name="Wu L."/>
            <person name="Ma J."/>
        </authorList>
    </citation>
    <scope>NUCLEOTIDE SEQUENCE [LARGE SCALE GENOMIC DNA]</scope>
    <source>
        <strain evidence="3">CGMCC 4.1648</strain>
    </source>
</reference>
<proteinExistence type="predicted"/>
<keyword evidence="1" id="KW-0812">Transmembrane</keyword>
<gene>
    <name evidence="2" type="ORF">ACFPM3_29680</name>
</gene>
<evidence type="ECO:0000256" key="1">
    <source>
        <dbReference type="SAM" id="Phobius"/>
    </source>
</evidence>
<accession>A0ABV9XLP7</accession>
<keyword evidence="3" id="KW-1185">Reference proteome</keyword>
<evidence type="ECO:0008006" key="4">
    <source>
        <dbReference type="Google" id="ProtNLM"/>
    </source>
</evidence>
<dbReference type="RefSeq" id="WP_345689910.1">
    <property type="nucleotide sequence ID" value="NZ_BAABIT010000001.1"/>
</dbReference>
<keyword evidence="1" id="KW-1133">Transmembrane helix</keyword>
<dbReference type="EMBL" id="JBHSJD010000024">
    <property type="protein sequence ID" value="MFC5026311.1"/>
    <property type="molecule type" value="Genomic_DNA"/>
</dbReference>
<keyword evidence="1" id="KW-0472">Membrane</keyword>
<sequence>MVFVIGNMWASCDVGVNASANSGALVLIAPFVWGATVFSWVAVYGAVGRVRRWVAVLLGVLVNLGLMWFFIAWLGVLDSYPAPVCRGNIPEWWPAFIPV</sequence>
<feature type="transmembrane region" description="Helical" evidence="1">
    <location>
        <begin position="54"/>
        <end position="74"/>
    </location>
</feature>
<evidence type="ECO:0000313" key="2">
    <source>
        <dbReference type="EMBL" id="MFC5026311.1"/>
    </source>
</evidence>